<feature type="compositionally biased region" description="Polar residues" evidence="1">
    <location>
        <begin position="350"/>
        <end position="365"/>
    </location>
</feature>
<dbReference type="RefSeq" id="WP_131839563.1">
    <property type="nucleotide sequence ID" value="NZ_SLWB01000009.1"/>
</dbReference>
<dbReference type="Proteomes" id="UP000294830">
    <property type="component" value="Unassembled WGS sequence"/>
</dbReference>
<keyword evidence="2" id="KW-0732">Signal</keyword>
<dbReference type="InterPro" id="IPR043741">
    <property type="entry name" value="DUF5686"/>
</dbReference>
<protein>
    <submittedName>
        <fullName evidence="3">Carboxypeptidase-like protein</fullName>
    </submittedName>
</protein>
<keyword evidence="3" id="KW-0121">Carboxypeptidase</keyword>
<keyword evidence="3" id="KW-0645">Protease</keyword>
<feature type="region of interest" description="Disordered" evidence="1">
    <location>
        <begin position="346"/>
        <end position="378"/>
    </location>
</feature>
<reference evidence="3 4" key="1">
    <citation type="submission" date="2019-03" db="EMBL/GenBank/DDBJ databases">
        <title>Genomic Encyclopedia of Archaeal and Bacterial Type Strains, Phase II (KMG-II): from individual species to whole genera.</title>
        <authorList>
            <person name="Goeker M."/>
        </authorList>
    </citation>
    <scope>NUCLEOTIDE SEQUENCE [LARGE SCALE GENOMIC DNA]</scope>
    <source>
        <strain evidence="3 4">RL-C</strain>
    </source>
</reference>
<keyword evidence="3" id="KW-0378">Hydrolase</keyword>
<dbReference type="Gene3D" id="2.60.40.1120">
    <property type="entry name" value="Carboxypeptidase-like, regulatory domain"/>
    <property type="match status" value="1"/>
</dbReference>
<name>A0A4R2EC72_9BACT</name>
<keyword evidence="4" id="KW-1185">Reference proteome</keyword>
<dbReference type="Pfam" id="PF13715">
    <property type="entry name" value="CarbopepD_reg_2"/>
    <property type="match status" value="1"/>
</dbReference>
<proteinExistence type="predicted"/>
<evidence type="ECO:0000256" key="2">
    <source>
        <dbReference type="SAM" id="SignalP"/>
    </source>
</evidence>
<dbReference type="EMBL" id="SLWB01000009">
    <property type="protein sequence ID" value="TCN66438.1"/>
    <property type="molecule type" value="Genomic_DNA"/>
</dbReference>
<dbReference type="AlphaFoldDB" id="A0A4R2EC72"/>
<organism evidence="3 4">
    <name type="scientific">Acetobacteroides hydrogenigenes</name>
    <dbReference type="NCBI Taxonomy" id="979970"/>
    <lineage>
        <taxon>Bacteria</taxon>
        <taxon>Pseudomonadati</taxon>
        <taxon>Bacteroidota</taxon>
        <taxon>Bacteroidia</taxon>
        <taxon>Bacteroidales</taxon>
        <taxon>Rikenellaceae</taxon>
        <taxon>Acetobacteroides</taxon>
    </lineage>
</organism>
<feature type="signal peptide" evidence="2">
    <location>
        <begin position="1"/>
        <end position="21"/>
    </location>
</feature>
<accession>A0A4R2EC72</accession>
<feature type="chain" id="PRO_5020711143" evidence="2">
    <location>
        <begin position="22"/>
        <end position="877"/>
    </location>
</feature>
<comment type="caution">
    <text evidence="3">The sequence shown here is derived from an EMBL/GenBank/DDBJ whole genome shotgun (WGS) entry which is preliminary data.</text>
</comment>
<dbReference type="Pfam" id="PF18939">
    <property type="entry name" value="DUF5686"/>
    <property type="match status" value="1"/>
</dbReference>
<evidence type="ECO:0000313" key="3">
    <source>
        <dbReference type="EMBL" id="TCN66438.1"/>
    </source>
</evidence>
<gene>
    <name evidence="3" type="ORF">CLV25_10967</name>
</gene>
<dbReference type="SUPFAM" id="SSF49464">
    <property type="entry name" value="Carboxypeptidase regulatory domain-like"/>
    <property type="match status" value="1"/>
</dbReference>
<dbReference type="OrthoDB" id="983143at2"/>
<dbReference type="GO" id="GO:0004180">
    <property type="term" value="F:carboxypeptidase activity"/>
    <property type="evidence" value="ECO:0007669"/>
    <property type="project" value="UniProtKB-KW"/>
</dbReference>
<evidence type="ECO:0000256" key="1">
    <source>
        <dbReference type="SAM" id="MobiDB-lite"/>
    </source>
</evidence>
<sequence>MQIRKQLTWILLILIASSASAQNIAGKILDKQGNPVPFATIFIREANRGLAANDKGKFQVNVEPGTYTVKFQSIGYRPVSQVVKVGDGTTNVNIVLEEAVYDLSQLTVSSKDNPSVWIMRKAIALGQQYKRSVSSYSSDVYLKLSFNASKFSRILRYMTPKSIAIPKEGKTYFGEMLSKITFNAPETYSQRVISFRSTLPGADSKDNFPGLEFLSTSIYDNSFSDIPSPLGLNAFSYYQFKLIGSTLENNVPIYKIQVLPKRPSGKFFSGYLYIADNTYAVKDADLNFEMSFGKANFKIAFDLIDESAVLPSSYQLFANGSMLGSSGWVKSSGSLKYTNVRIIGRGGSHNRPQVASVTPQKQPSPTVVKKKTEKEKKRAEKIEKLMSKTALSNSEMTKLAKLVKEEEESKRPDTLLMKSMEMQGLDKVEFSDDYNKKDSSFWTGLRPMPLEEDEKEAFTKSDSIKTIKDRIAAFQSLSRGSETVSWGSLIGGGYLYNKGGLEVKTKGFINPNYTYFNPIDGFTIGTRFAIFKTYESSREIALYLFPKYSFNRTKVMGDFSFSYLLWPQKMAWVRFGGTYGSRDLNAEQPVQPLVNSVTSLFFKDSYTRAMDNRGGFANLSFEVANGLQAKFELSYYDRRLLNNITNFSFLKKNESYDPNIPGNEYLSSHPLTNHKQAAFEASLTYTPEQYYRMDGNRKKYVKSDYPTFEVLYRKGILNESASPYQLLKFKTWKRWDLGLLSEFWYEVAGGSFFDSKAMQLPDFHMPNVDHMPVSLQPTKQSFHLIPYYQYATPGWFVEAHSLYEADNIIIKQLPFFKGTVFTENLYLSYYNTKALRNYVEVGYGIDKIWVLMEVKAIVGFEDGKYRSWGISISINRD</sequence>
<evidence type="ECO:0000313" key="4">
    <source>
        <dbReference type="Proteomes" id="UP000294830"/>
    </source>
</evidence>
<dbReference type="InterPro" id="IPR008969">
    <property type="entry name" value="CarboxyPept-like_regulatory"/>
</dbReference>